<dbReference type="AlphaFoldDB" id="V9R5Y5"/>
<protein>
    <recommendedName>
        <fullName evidence="3">DUF3168 domain-containing protein</fullName>
    </recommendedName>
</protein>
<organism evidence="1 2">
    <name type="scientific">Ehrlichia muris AS145</name>
    <dbReference type="NCBI Taxonomy" id="1423892"/>
    <lineage>
        <taxon>Bacteria</taxon>
        <taxon>Pseudomonadati</taxon>
        <taxon>Pseudomonadota</taxon>
        <taxon>Alphaproteobacteria</taxon>
        <taxon>Rickettsiales</taxon>
        <taxon>Anaplasmataceae</taxon>
        <taxon>Ehrlichia</taxon>
    </lineage>
</organism>
<proteinExistence type="predicted"/>
<dbReference type="Proteomes" id="UP000018689">
    <property type="component" value="Chromosome"/>
</dbReference>
<evidence type="ECO:0000313" key="1">
    <source>
        <dbReference type="EMBL" id="AHC39190.1"/>
    </source>
</evidence>
<accession>V9R5Y5</accession>
<gene>
    <name evidence="1" type="ORF">EMUR_02065</name>
</gene>
<dbReference type="InterPro" id="IPR053745">
    <property type="entry name" value="Viral_Tail_Comp_sf"/>
</dbReference>
<dbReference type="HOGENOM" id="CLU_1872170_0_0_5"/>
<sequence>MTNITKEIFNSIIKLFKSNNNLTNTITDIYDVIPNKVSLPYIYIYISNLKTLNTFNSNMLKIQLSCKIYCYQSNTLYTILNLITDLLVNHKSDIPNFEYEIAPEYSYNTNQHNEIAYALLNFTILAKKTHVNTTTN</sequence>
<evidence type="ECO:0008006" key="3">
    <source>
        <dbReference type="Google" id="ProtNLM"/>
    </source>
</evidence>
<keyword evidence="2" id="KW-1185">Reference proteome</keyword>
<dbReference type="STRING" id="1423892.EMUR_02065"/>
<evidence type="ECO:0000313" key="2">
    <source>
        <dbReference type="Proteomes" id="UP000018689"/>
    </source>
</evidence>
<dbReference type="EMBL" id="CP006917">
    <property type="protein sequence ID" value="AHC39190.1"/>
    <property type="molecule type" value="Genomic_DNA"/>
</dbReference>
<name>V9R5Y5_9RICK</name>
<dbReference type="PATRIC" id="fig|1423892.3.peg.423"/>
<reference evidence="1 2" key="1">
    <citation type="journal article" date="2014" name="Genome Announc.">
        <title>Complete Genome Sequence of Ehrlichia muris Strain AS145T, a Model Monocytotropic Ehrlichia Strain.</title>
        <authorList>
            <person name="Thirumalapura N.R."/>
            <person name="Qin X."/>
            <person name="Kuriakose J.A."/>
            <person name="Walker D.H."/>
        </authorList>
    </citation>
    <scope>NUCLEOTIDE SEQUENCE [LARGE SCALE GENOMIC DNA]</scope>
    <source>
        <strain evidence="2">AS154</strain>
    </source>
</reference>
<dbReference type="Gene3D" id="3.30.2000.30">
    <property type="match status" value="1"/>
</dbReference>
<dbReference type="KEGG" id="emr:EMUR_02065"/>